<dbReference type="AlphaFoldDB" id="A0AAV9L9I5"/>
<sequence length="103" mass="12662">MSIITQWTRQHVQDIKKIEGYWKRLARRAKGKTNRAYLWMILAVVIYCVWKARNEAWYHRIPRPQVVCHQIQQECKIRYMYSAPQKQSMDRRWINDILDRVAE</sequence>
<organism evidence="2 3">
    <name type="scientific">Solanum pinnatisectum</name>
    <name type="common">tansyleaf nightshade</name>
    <dbReference type="NCBI Taxonomy" id="50273"/>
    <lineage>
        <taxon>Eukaryota</taxon>
        <taxon>Viridiplantae</taxon>
        <taxon>Streptophyta</taxon>
        <taxon>Embryophyta</taxon>
        <taxon>Tracheophyta</taxon>
        <taxon>Spermatophyta</taxon>
        <taxon>Magnoliopsida</taxon>
        <taxon>eudicotyledons</taxon>
        <taxon>Gunneridae</taxon>
        <taxon>Pentapetalae</taxon>
        <taxon>asterids</taxon>
        <taxon>lamiids</taxon>
        <taxon>Solanales</taxon>
        <taxon>Solanaceae</taxon>
        <taxon>Solanoideae</taxon>
        <taxon>Solaneae</taxon>
        <taxon>Solanum</taxon>
    </lineage>
</organism>
<comment type="caution">
    <text evidence="2">The sequence shown here is derived from an EMBL/GenBank/DDBJ whole genome shotgun (WGS) entry which is preliminary data.</text>
</comment>
<protein>
    <submittedName>
        <fullName evidence="2">Uncharacterized protein</fullName>
    </submittedName>
</protein>
<feature type="transmembrane region" description="Helical" evidence="1">
    <location>
        <begin position="36"/>
        <end position="53"/>
    </location>
</feature>
<keyword evidence="1" id="KW-0472">Membrane</keyword>
<keyword evidence="3" id="KW-1185">Reference proteome</keyword>
<gene>
    <name evidence="2" type="ORF">R3W88_012170</name>
</gene>
<reference evidence="2 3" key="1">
    <citation type="submission" date="2023-10" db="EMBL/GenBank/DDBJ databases">
        <title>Genome-Wide Identification Analysis in wild type Solanum Pinnatisectum Reveals Some Genes Defensing Phytophthora Infestans.</title>
        <authorList>
            <person name="Sun C."/>
        </authorList>
    </citation>
    <scope>NUCLEOTIDE SEQUENCE [LARGE SCALE GENOMIC DNA]</scope>
    <source>
        <strain evidence="2">LQN</strain>
        <tissue evidence="2">Leaf</tissue>
    </source>
</reference>
<evidence type="ECO:0000256" key="1">
    <source>
        <dbReference type="SAM" id="Phobius"/>
    </source>
</evidence>
<proteinExistence type="predicted"/>
<evidence type="ECO:0000313" key="3">
    <source>
        <dbReference type="Proteomes" id="UP001311915"/>
    </source>
</evidence>
<accession>A0AAV9L9I5</accession>
<name>A0AAV9L9I5_9SOLN</name>
<dbReference type="Proteomes" id="UP001311915">
    <property type="component" value="Unassembled WGS sequence"/>
</dbReference>
<keyword evidence="1" id="KW-1133">Transmembrane helix</keyword>
<evidence type="ECO:0000313" key="2">
    <source>
        <dbReference type="EMBL" id="KAK4721937.1"/>
    </source>
</evidence>
<dbReference type="EMBL" id="JAWPEI010000007">
    <property type="protein sequence ID" value="KAK4721937.1"/>
    <property type="molecule type" value="Genomic_DNA"/>
</dbReference>
<keyword evidence="1" id="KW-0812">Transmembrane</keyword>